<dbReference type="Pfam" id="PF15891">
    <property type="entry name" value="Nuc_deoxyri_tr2"/>
    <property type="match status" value="1"/>
</dbReference>
<dbReference type="AlphaFoldDB" id="A0A917TIN3"/>
<keyword evidence="2" id="KW-1185">Reference proteome</keyword>
<protein>
    <recommendedName>
        <fullName evidence="3">Nucleoside 2-deoxyribosyltransferase</fullName>
    </recommendedName>
</protein>
<evidence type="ECO:0000313" key="2">
    <source>
        <dbReference type="Proteomes" id="UP000642070"/>
    </source>
</evidence>
<evidence type="ECO:0000313" key="1">
    <source>
        <dbReference type="EMBL" id="GGM24882.1"/>
    </source>
</evidence>
<accession>A0A917TIN3</accession>
<dbReference type="Proteomes" id="UP000642070">
    <property type="component" value="Unassembled WGS sequence"/>
</dbReference>
<evidence type="ECO:0008006" key="3">
    <source>
        <dbReference type="Google" id="ProtNLM"/>
    </source>
</evidence>
<proteinExistence type="predicted"/>
<reference evidence="1" key="1">
    <citation type="journal article" date="2014" name="Int. J. Syst. Evol. Microbiol.">
        <title>Complete genome sequence of Corynebacterium casei LMG S-19264T (=DSM 44701T), isolated from a smear-ripened cheese.</title>
        <authorList>
            <consortium name="US DOE Joint Genome Institute (JGI-PGF)"/>
            <person name="Walter F."/>
            <person name="Albersmeier A."/>
            <person name="Kalinowski J."/>
            <person name="Ruckert C."/>
        </authorList>
    </citation>
    <scope>NUCLEOTIDE SEQUENCE</scope>
    <source>
        <strain evidence="1">JCM 19831</strain>
    </source>
</reference>
<dbReference type="EMBL" id="BMPI01000011">
    <property type="protein sequence ID" value="GGM24882.1"/>
    <property type="molecule type" value="Genomic_DNA"/>
</dbReference>
<organism evidence="1 2">
    <name type="scientific">Dactylosporangium sucinum</name>
    <dbReference type="NCBI Taxonomy" id="1424081"/>
    <lineage>
        <taxon>Bacteria</taxon>
        <taxon>Bacillati</taxon>
        <taxon>Actinomycetota</taxon>
        <taxon>Actinomycetes</taxon>
        <taxon>Micromonosporales</taxon>
        <taxon>Micromonosporaceae</taxon>
        <taxon>Dactylosporangium</taxon>
    </lineage>
</organism>
<gene>
    <name evidence="1" type="ORF">GCM10007977_027540</name>
</gene>
<sequence>MTVVITAPQDWRIPGYRVFLAGAIDSGSAVDWQAEVVAALAGRPGLVLLNPRRADYATAQLDEQIAWELDALEAADRILMWFPAGSVAPVSMLETGLYLRSGKLLLGADPGFARRRNLELTAARFGVVVHDALPGLIKLLEPE</sequence>
<comment type="caution">
    <text evidence="1">The sequence shown here is derived from an EMBL/GenBank/DDBJ whole genome shotgun (WGS) entry which is preliminary data.</text>
</comment>
<reference evidence="1" key="2">
    <citation type="submission" date="2020-09" db="EMBL/GenBank/DDBJ databases">
        <authorList>
            <person name="Sun Q."/>
            <person name="Ohkuma M."/>
        </authorList>
    </citation>
    <scope>NUCLEOTIDE SEQUENCE</scope>
    <source>
        <strain evidence="1">JCM 19831</strain>
    </source>
</reference>
<dbReference type="InterPro" id="IPR039470">
    <property type="entry name" value="Nuc_deoxyri_tr2"/>
</dbReference>
<dbReference type="Gene3D" id="3.40.50.450">
    <property type="match status" value="1"/>
</dbReference>
<name>A0A917TIN3_9ACTN</name>
<dbReference type="RefSeq" id="WP_190250173.1">
    <property type="nucleotide sequence ID" value="NZ_BMPI01000011.1"/>
</dbReference>